<dbReference type="Proteomes" id="UP000507954">
    <property type="component" value="Unassembled WGS sequence"/>
</dbReference>
<feature type="transmembrane region" description="Helical" evidence="7">
    <location>
        <begin position="9"/>
        <end position="30"/>
    </location>
</feature>
<evidence type="ECO:0000256" key="1">
    <source>
        <dbReference type="ARBA" id="ARBA00004651"/>
    </source>
</evidence>
<dbReference type="AlphaFoldDB" id="A0A508WZV4"/>
<dbReference type="PROSITE" id="PS50928">
    <property type="entry name" value="ABC_TM1"/>
    <property type="match status" value="1"/>
</dbReference>
<sequence>MPSYVLTRLIAVVPVLFGLSIIVFLVMTLIPGDAATAILGSYATPENVERINRDLGLDKPLVQQYVIWMGNVLQGDFGRSFALNRPVLDEVLERFQATLVLAGVSLVLCSLIGLLAGVISAVRQFGWVDRIITFFVLAGISMPSFWLGLLLIYLFAVHWRILPASGMYAVYGGGDLKDLLLHLILPSTTLAMVAAGVIARLTRGAMLEVLRQDYVRTARAKGLPERRVIYAHAFRAALVSVIPAIGIQAGFVLGGAVYVETVFQWPGIGAMLVKAISTRDILLVQGGVLVVAASYVLFNLLADVVQSMLDPRIRT</sequence>
<gene>
    <name evidence="9" type="primary">yliC</name>
    <name evidence="9" type="ORF">EMEDMD4_470076</name>
</gene>
<dbReference type="RefSeq" id="WP_028053715.1">
    <property type="nucleotide sequence ID" value="NZ_ATYC01000008.1"/>
</dbReference>
<keyword evidence="5 7" id="KW-1133">Transmembrane helix</keyword>
<evidence type="ECO:0000256" key="6">
    <source>
        <dbReference type="ARBA" id="ARBA00023136"/>
    </source>
</evidence>
<reference evidence="9" key="1">
    <citation type="submission" date="2019-06" db="EMBL/GenBank/DDBJ databases">
        <authorList>
            <person name="Le Quere A."/>
            <person name="Colella S."/>
        </authorList>
    </citation>
    <scope>NUCLEOTIDE SEQUENCE</scope>
    <source>
        <strain evidence="9">EmedicaeMD41</strain>
    </source>
</reference>
<evidence type="ECO:0000256" key="7">
    <source>
        <dbReference type="RuleBase" id="RU363032"/>
    </source>
</evidence>
<feature type="transmembrane region" description="Helical" evidence="7">
    <location>
        <begin position="131"/>
        <end position="159"/>
    </location>
</feature>
<feature type="transmembrane region" description="Helical" evidence="7">
    <location>
        <begin position="95"/>
        <end position="119"/>
    </location>
</feature>
<feature type="transmembrane region" description="Helical" evidence="7">
    <location>
        <begin position="179"/>
        <end position="201"/>
    </location>
</feature>
<evidence type="ECO:0000259" key="8">
    <source>
        <dbReference type="PROSITE" id="PS50928"/>
    </source>
</evidence>
<dbReference type="InterPro" id="IPR035906">
    <property type="entry name" value="MetI-like_sf"/>
</dbReference>
<keyword evidence="4 7" id="KW-0812">Transmembrane</keyword>
<comment type="subcellular location">
    <subcellularLocation>
        <location evidence="1 7">Cell membrane</location>
        <topology evidence="1 7">Multi-pass membrane protein</topology>
    </subcellularLocation>
</comment>
<feature type="transmembrane region" description="Helical" evidence="7">
    <location>
        <begin position="236"/>
        <end position="259"/>
    </location>
</feature>
<dbReference type="SUPFAM" id="SSF161098">
    <property type="entry name" value="MetI-like"/>
    <property type="match status" value="1"/>
</dbReference>
<keyword evidence="2 7" id="KW-0813">Transport</keyword>
<evidence type="ECO:0000256" key="2">
    <source>
        <dbReference type="ARBA" id="ARBA00022448"/>
    </source>
</evidence>
<protein>
    <submittedName>
        <fullName evidence="9">Putative peptide transporter permease subunit: membrane component of ABC superfamily</fullName>
    </submittedName>
</protein>
<comment type="similarity">
    <text evidence="7">Belongs to the binding-protein-dependent transport system permease family.</text>
</comment>
<dbReference type="InterPro" id="IPR045621">
    <property type="entry name" value="BPD_transp_1_N"/>
</dbReference>
<dbReference type="PANTHER" id="PTHR43163:SF6">
    <property type="entry name" value="DIPEPTIDE TRANSPORT SYSTEM PERMEASE PROTEIN DPPB-RELATED"/>
    <property type="match status" value="1"/>
</dbReference>
<evidence type="ECO:0000256" key="5">
    <source>
        <dbReference type="ARBA" id="ARBA00022989"/>
    </source>
</evidence>
<keyword evidence="6 7" id="KW-0472">Membrane</keyword>
<dbReference type="EMBL" id="CABFNB010000114">
    <property type="protein sequence ID" value="VTZ63024.1"/>
    <property type="molecule type" value="Genomic_DNA"/>
</dbReference>
<feature type="transmembrane region" description="Helical" evidence="7">
    <location>
        <begin position="281"/>
        <end position="302"/>
    </location>
</feature>
<dbReference type="PANTHER" id="PTHR43163">
    <property type="entry name" value="DIPEPTIDE TRANSPORT SYSTEM PERMEASE PROTEIN DPPB-RELATED"/>
    <property type="match status" value="1"/>
</dbReference>
<dbReference type="GO" id="GO:0005886">
    <property type="term" value="C:plasma membrane"/>
    <property type="evidence" value="ECO:0007669"/>
    <property type="project" value="UniProtKB-SubCell"/>
</dbReference>
<evidence type="ECO:0000256" key="4">
    <source>
        <dbReference type="ARBA" id="ARBA00022692"/>
    </source>
</evidence>
<accession>A0A508WZV4</accession>
<evidence type="ECO:0000313" key="9">
    <source>
        <dbReference type="EMBL" id="VTZ63024.1"/>
    </source>
</evidence>
<evidence type="ECO:0000256" key="3">
    <source>
        <dbReference type="ARBA" id="ARBA00022475"/>
    </source>
</evidence>
<name>A0A508WZV4_9HYPH</name>
<dbReference type="Gene3D" id="1.10.3720.10">
    <property type="entry name" value="MetI-like"/>
    <property type="match status" value="1"/>
</dbReference>
<dbReference type="InterPro" id="IPR000515">
    <property type="entry name" value="MetI-like"/>
</dbReference>
<dbReference type="Pfam" id="PF19300">
    <property type="entry name" value="BPD_transp_1_N"/>
    <property type="match status" value="1"/>
</dbReference>
<feature type="domain" description="ABC transmembrane type-1" evidence="8">
    <location>
        <begin position="95"/>
        <end position="301"/>
    </location>
</feature>
<proteinExistence type="inferred from homology"/>
<keyword evidence="3" id="KW-1003">Cell membrane</keyword>
<dbReference type="CDD" id="cd06261">
    <property type="entry name" value="TM_PBP2"/>
    <property type="match status" value="1"/>
</dbReference>
<dbReference type="GO" id="GO:0055085">
    <property type="term" value="P:transmembrane transport"/>
    <property type="evidence" value="ECO:0007669"/>
    <property type="project" value="InterPro"/>
</dbReference>
<dbReference type="Pfam" id="PF00528">
    <property type="entry name" value="BPD_transp_1"/>
    <property type="match status" value="1"/>
</dbReference>
<organism evidence="9">
    <name type="scientific">Sinorhizobium medicae</name>
    <dbReference type="NCBI Taxonomy" id="110321"/>
    <lineage>
        <taxon>Bacteria</taxon>
        <taxon>Pseudomonadati</taxon>
        <taxon>Pseudomonadota</taxon>
        <taxon>Alphaproteobacteria</taxon>
        <taxon>Hyphomicrobiales</taxon>
        <taxon>Rhizobiaceae</taxon>
        <taxon>Sinorhizobium/Ensifer group</taxon>
        <taxon>Sinorhizobium</taxon>
    </lineage>
</organism>